<dbReference type="RefSeq" id="WP_166858293.1">
    <property type="nucleotide sequence ID" value="NZ_CP063989.1"/>
</dbReference>
<keyword evidence="1" id="KW-0805">Transcription regulation</keyword>
<keyword evidence="3" id="KW-0804">Transcription</keyword>
<dbReference type="PROSITE" id="PS50932">
    <property type="entry name" value="HTH_LACI_2"/>
    <property type="match status" value="1"/>
</dbReference>
<dbReference type="CDD" id="cd01392">
    <property type="entry name" value="HTH_LacI"/>
    <property type="match status" value="1"/>
</dbReference>
<gene>
    <name evidence="6" type="ORF">ID810_11500</name>
</gene>
<reference evidence="6 7" key="1">
    <citation type="submission" date="2020-11" db="EMBL/GenBank/DDBJ databases">
        <title>Actinomyces sp. ZJ750.</title>
        <authorList>
            <person name="Zhou J."/>
        </authorList>
    </citation>
    <scope>NUCLEOTIDE SEQUENCE [LARGE SCALE GENOMIC DNA]</scope>
    <source>
        <strain evidence="6 7">ZJ750</strain>
    </source>
</reference>
<dbReference type="Proteomes" id="UP000594637">
    <property type="component" value="Chromosome"/>
</dbReference>
<dbReference type="InterPro" id="IPR046335">
    <property type="entry name" value="LacI/GalR-like_sensor"/>
</dbReference>
<dbReference type="PANTHER" id="PTHR30146:SF109">
    <property type="entry name" value="HTH-TYPE TRANSCRIPTIONAL REGULATOR GALS"/>
    <property type="match status" value="1"/>
</dbReference>
<evidence type="ECO:0000313" key="7">
    <source>
        <dbReference type="Proteomes" id="UP000594637"/>
    </source>
</evidence>
<proteinExistence type="predicted"/>
<name>A0A7T0PWA8_9ACTO</name>
<dbReference type="InterPro" id="IPR010982">
    <property type="entry name" value="Lambda_DNA-bd_dom_sf"/>
</dbReference>
<feature type="domain" description="HTH lacI-type" evidence="5">
    <location>
        <begin position="2"/>
        <end position="56"/>
    </location>
</feature>
<dbReference type="Gene3D" id="1.10.260.40">
    <property type="entry name" value="lambda repressor-like DNA-binding domains"/>
    <property type="match status" value="1"/>
</dbReference>
<sequence length="353" mass="37597">MATMQDVARRANVAVSTVSYALSGARPVARATAERIRRVMEELDYQPNAMAQGLARRRAHTLAMSFPAFDTAMGETVFEIVRGAQAAAAELSYHLAVWPVSREGGGEELALIVRQGKADGVLLVEVAVEDPRVEALERAKVPFVLVGRTADPERHAYVDIDFEQAVADAVHALHDLGHKRIAFVGRPESQVASGYGPALRARAGYVQAMQSLRLRPATVSCDASPVAGRLLAAPLLQQEQRPTAVVVLNDMAVMGLVAGLDEMGLSVPEDISVVGAVSSRTLGAMTNPPLSTSHAPGEQMGAYAARALVRLLDDEIKPADCHRLVQCTPVPGRSIGPVPPTFPASSQRRGSHQ</sequence>
<evidence type="ECO:0000256" key="2">
    <source>
        <dbReference type="ARBA" id="ARBA00023125"/>
    </source>
</evidence>
<accession>A0A7T0PWA8</accession>
<dbReference type="InterPro" id="IPR000843">
    <property type="entry name" value="HTH_LacI"/>
</dbReference>
<organism evidence="6 7">
    <name type="scientific">Actinomyces respiraculi</name>
    <dbReference type="NCBI Taxonomy" id="2744574"/>
    <lineage>
        <taxon>Bacteria</taxon>
        <taxon>Bacillati</taxon>
        <taxon>Actinomycetota</taxon>
        <taxon>Actinomycetes</taxon>
        <taxon>Actinomycetales</taxon>
        <taxon>Actinomycetaceae</taxon>
        <taxon>Actinomyces</taxon>
    </lineage>
</organism>
<keyword evidence="7" id="KW-1185">Reference proteome</keyword>
<dbReference type="Gene3D" id="3.40.50.2300">
    <property type="match status" value="2"/>
</dbReference>
<feature type="region of interest" description="Disordered" evidence="4">
    <location>
        <begin position="332"/>
        <end position="353"/>
    </location>
</feature>
<evidence type="ECO:0000256" key="1">
    <source>
        <dbReference type="ARBA" id="ARBA00023015"/>
    </source>
</evidence>
<dbReference type="SUPFAM" id="SSF47413">
    <property type="entry name" value="lambda repressor-like DNA-binding domains"/>
    <property type="match status" value="1"/>
</dbReference>
<evidence type="ECO:0000256" key="3">
    <source>
        <dbReference type="ARBA" id="ARBA00023163"/>
    </source>
</evidence>
<dbReference type="Pfam" id="PF00356">
    <property type="entry name" value="LacI"/>
    <property type="match status" value="1"/>
</dbReference>
<dbReference type="Pfam" id="PF13377">
    <property type="entry name" value="Peripla_BP_3"/>
    <property type="match status" value="1"/>
</dbReference>
<evidence type="ECO:0000313" key="6">
    <source>
        <dbReference type="EMBL" id="QPL05318.1"/>
    </source>
</evidence>
<dbReference type="SMART" id="SM00354">
    <property type="entry name" value="HTH_LACI"/>
    <property type="match status" value="1"/>
</dbReference>
<dbReference type="InterPro" id="IPR028082">
    <property type="entry name" value="Peripla_BP_I"/>
</dbReference>
<dbReference type="GO" id="GO:0003700">
    <property type="term" value="F:DNA-binding transcription factor activity"/>
    <property type="evidence" value="ECO:0007669"/>
    <property type="project" value="TreeGrafter"/>
</dbReference>
<dbReference type="EMBL" id="CP063989">
    <property type="protein sequence ID" value="QPL05318.1"/>
    <property type="molecule type" value="Genomic_DNA"/>
</dbReference>
<evidence type="ECO:0000259" key="5">
    <source>
        <dbReference type="PROSITE" id="PS50932"/>
    </source>
</evidence>
<dbReference type="KEGG" id="arep:ID810_11500"/>
<keyword evidence="2 6" id="KW-0238">DNA-binding</keyword>
<dbReference type="PANTHER" id="PTHR30146">
    <property type="entry name" value="LACI-RELATED TRANSCRIPTIONAL REPRESSOR"/>
    <property type="match status" value="1"/>
</dbReference>
<protein>
    <submittedName>
        <fullName evidence="6">LacI family DNA-binding transcriptional regulator</fullName>
    </submittedName>
</protein>
<dbReference type="SUPFAM" id="SSF53822">
    <property type="entry name" value="Periplasmic binding protein-like I"/>
    <property type="match status" value="1"/>
</dbReference>
<dbReference type="GO" id="GO:0000976">
    <property type="term" value="F:transcription cis-regulatory region binding"/>
    <property type="evidence" value="ECO:0007669"/>
    <property type="project" value="TreeGrafter"/>
</dbReference>
<dbReference type="AlphaFoldDB" id="A0A7T0PWA8"/>
<evidence type="ECO:0000256" key="4">
    <source>
        <dbReference type="SAM" id="MobiDB-lite"/>
    </source>
</evidence>
<feature type="compositionally biased region" description="Polar residues" evidence="4">
    <location>
        <begin position="343"/>
        <end position="353"/>
    </location>
</feature>